<organism evidence="1 2">
    <name type="scientific">Elysia marginata</name>
    <dbReference type="NCBI Taxonomy" id="1093978"/>
    <lineage>
        <taxon>Eukaryota</taxon>
        <taxon>Metazoa</taxon>
        <taxon>Spiralia</taxon>
        <taxon>Lophotrochozoa</taxon>
        <taxon>Mollusca</taxon>
        <taxon>Gastropoda</taxon>
        <taxon>Heterobranchia</taxon>
        <taxon>Euthyneura</taxon>
        <taxon>Panpulmonata</taxon>
        <taxon>Sacoglossa</taxon>
        <taxon>Placobranchoidea</taxon>
        <taxon>Plakobranchidae</taxon>
        <taxon>Elysia</taxon>
    </lineage>
</organism>
<dbReference type="Proteomes" id="UP000762676">
    <property type="component" value="Unassembled WGS sequence"/>
</dbReference>
<sequence length="103" mass="11488">MTGGVSATHRHEQSSDLQVTVCGATDTQRQLETFADTKGDAADIERQLRRQVQVARAVKSNLGDFADVAMKRPVKSIWCGFYETFTPNTSIYKFTNYPSLPQT</sequence>
<proteinExistence type="predicted"/>
<dbReference type="AlphaFoldDB" id="A0AAV4I616"/>
<evidence type="ECO:0000313" key="1">
    <source>
        <dbReference type="EMBL" id="GFS05490.1"/>
    </source>
</evidence>
<comment type="caution">
    <text evidence="1">The sequence shown here is derived from an EMBL/GenBank/DDBJ whole genome shotgun (WGS) entry which is preliminary data.</text>
</comment>
<protein>
    <submittedName>
        <fullName evidence="1">Uncharacterized protein</fullName>
    </submittedName>
</protein>
<reference evidence="1 2" key="1">
    <citation type="journal article" date="2021" name="Elife">
        <title>Chloroplast acquisition without the gene transfer in kleptoplastic sea slugs, Plakobranchus ocellatus.</title>
        <authorList>
            <person name="Maeda T."/>
            <person name="Takahashi S."/>
            <person name="Yoshida T."/>
            <person name="Shimamura S."/>
            <person name="Takaki Y."/>
            <person name="Nagai Y."/>
            <person name="Toyoda A."/>
            <person name="Suzuki Y."/>
            <person name="Arimoto A."/>
            <person name="Ishii H."/>
            <person name="Satoh N."/>
            <person name="Nishiyama T."/>
            <person name="Hasebe M."/>
            <person name="Maruyama T."/>
            <person name="Minagawa J."/>
            <person name="Obokata J."/>
            <person name="Shigenobu S."/>
        </authorList>
    </citation>
    <scope>NUCLEOTIDE SEQUENCE [LARGE SCALE GENOMIC DNA]</scope>
</reference>
<accession>A0AAV4I616</accession>
<dbReference type="EMBL" id="BMAT01013088">
    <property type="protein sequence ID" value="GFS05490.1"/>
    <property type="molecule type" value="Genomic_DNA"/>
</dbReference>
<name>A0AAV4I616_9GAST</name>
<keyword evidence="2" id="KW-1185">Reference proteome</keyword>
<gene>
    <name evidence="1" type="ORF">ElyMa_006521200</name>
</gene>
<evidence type="ECO:0000313" key="2">
    <source>
        <dbReference type="Proteomes" id="UP000762676"/>
    </source>
</evidence>